<dbReference type="HOGENOM" id="CLU_084603_3_0_4"/>
<dbReference type="Gene3D" id="3.40.50.1240">
    <property type="entry name" value="Phosphoglycerate mutase-like"/>
    <property type="match status" value="1"/>
</dbReference>
<dbReference type="SMART" id="SM00855">
    <property type="entry name" value="PGAM"/>
    <property type="match status" value="1"/>
</dbReference>
<dbReference type="KEGG" id="bpm:BURPS1710b_1703"/>
<sequence>MRYQAALRSEESAIVSLLSKSGQSPRAIARACTRTAQQWRRSRPPHAVPRRRSARLRSFWRRLVMNLILWRHAEAEAEDYAGTDLARQLTARGRKDAQAVAKWLRARIERHATVLASPAARTVQTAEALTDHYRTANELAPGCDVGDVLAAAGWPDGIAPTVVVVGHQPTLGSVAAHLLAGSHESWSVKKGGLLWLSSRTREGNGQTVLRAAISPDLV</sequence>
<dbReference type="EMBL" id="CP000124">
    <property type="protein sequence ID" value="ABA48287.1"/>
    <property type="molecule type" value="Genomic_DNA"/>
</dbReference>
<dbReference type="AlphaFoldDB" id="Q3JTJ8"/>
<dbReference type="InterPro" id="IPR029033">
    <property type="entry name" value="His_PPase_superfam"/>
</dbReference>
<dbReference type="Proteomes" id="UP000002700">
    <property type="component" value="Chromosome I"/>
</dbReference>
<evidence type="ECO:0000256" key="1">
    <source>
        <dbReference type="ARBA" id="ARBA00022801"/>
    </source>
</evidence>
<keyword evidence="1" id="KW-0378">Hydrolase</keyword>
<dbReference type="EnsemblBacteria" id="ABA48287">
    <property type="protein sequence ID" value="ABA48287"/>
    <property type="gene ID" value="BURPS1710b_1703"/>
</dbReference>
<dbReference type="GO" id="GO:0016787">
    <property type="term" value="F:hydrolase activity"/>
    <property type="evidence" value="ECO:0007669"/>
    <property type="project" value="UniProtKB-KW"/>
</dbReference>
<organism evidence="2 3">
    <name type="scientific">Burkholderia pseudomallei (strain 1710b)</name>
    <dbReference type="NCBI Taxonomy" id="320372"/>
    <lineage>
        <taxon>Bacteria</taxon>
        <taxon>Pseudomonadati</taxon>
        <taxon>Pseudomonadota</taxon>
        <taxon>Betaproteobacteria</taxon>
        <taxon>Burkholderiales</taxon>
        <taxon>Burkholderiaceae</taxon>
        <taxon>Burkholderia</taxon>
        <taxon>pseudomallei group</taxon>
    </lineage>
</organism>
<dbReference type="CDD" id="cd07040">
    <property type="entry name" value="HP"/>
    <property type="match status" value="1"/>
</dbReference>
<accession>Q3JTJ8</accession>
<dbReference type="SUPFAM" id="SSF53254">
    <property type="entry name" value="Phosphoglycerate mutase-like"/>
    <property type="match status" value="1"/>
</dbReference>
<dbReference type="Pfam" id="PF00300">
    <property type="entry name" value="His_Phos_1"/>
    <property type="match status" value="1"/>
</dbReference>
<evidence type="ECO:0000313" key="3">
    <source>
        <dbReference type="Proteomes" id="UP000002700"/>
    </source>
</evidence>
<proteinExistence type="predicted"/>
<dbReference type="InterPro" id="IPR051021">
    <property type="entry name" value="Mito_Ser/Thr_phosphatase"/>
</dbReference>
<dbReference type="InterPro" id="IPR013078">
    <property type="entry name" value="His_Pase_superF_clade-1"/>
</dbReference>
<gene>
    <name evidence="2" type="ordered locus">BURPS1710b_1703</name>
</gene>
<protein>
    <submittedName>
        <fullName evidence="2">Phosphohistidine phosphatase SixA</fullName>
    </submittedName>
</protein>
<reference evidence="2 3" key="1">
    <citation type="submission" date="2005-09" db="EMBL/GenBank/DDBJ databases">
        <authorList>
            <person name="Woods D.E."/>
            <person name="Nierman W.C."/>
        </authorList>
    </citation>
    <scope>NUCLEOTIDE SEQUENCE [LARGE SCALE GENOMIC DNA]</scope>
    <source>
        <strain evidence="2 3">1710b</strain>
    </source>
</reference>
<evidence type="ECO:0000313" key="2">
    <source>
        <dbReference type="EMBL" id="ABA48287.1"/>
    </source>
</evidence>
<dbReference type="PANTHER" id="PTHR20935">
    <property type="entry name" value="PHOSPHOGLYCERATE MUTASE-RELATED"/>
    <property type="match status" value="1"/>
</dbReference>
<name>Q3JTJ8_BURP1</name>